<dbReference type="EMBL" id="BMCU01000001">
    <property type="protein sequence ID" value="GGF95063.1"/>
    <property type="molecule type" value="Genomic_DNA"/>
</dbReference>
<keyword evidence="2 5" id="KW-0349">Heme</keyword>
<accession>A0A917FQP1</accession>
<keyword evidence="3 5" id="KW-0479">Metal-binding</keyword>
<evidence type="ECO:0000256" key="5">
    <source>
        <dbReference type="PIRSR" id="PIRSR601486-1"/>
    </source>
</evidence>
<dbReference type="CDD" id="cd00454">
    <property type="entry name" value="TrHb1_N"/>
    <property type="match status" value="1"/>
</dbReference>
<evidence type="ECO:0000256" key="3">
    <source>
        <dbReference type="ARBA" id="ARBA00022723"/>
    </source>
</evidence>
<evidence type="ECO:0000256" key="1">
    <source>
        <dbReference type="ARBA" id="ARBA00022448"/>
    </source>
</evidence>
<dbReference type="Pfam" id="PF01152">
    <property type="entry name" value="Bac_globin"/>
    <property type="match status" value="1"/>
</dbReference>
<reference evidence="6" key="1">
    <citation type="journal article" date="2014" name="Int. J. Syst. Evol. Microbiol.">
        <title>Complete genome sequence of Corynebacterium casei LMG S-19264T (=DSM 44701T), isolated from a smear-ripened cheese.</title>
        <authorList>
            <consortium name="US DOE Joint Genome Institute (JGI-PGF)"/>
            <person name="Walter F."/>
            <person name="Albersmeier A."/>
            <person name="Kalinowski J."/>
            <person name="Ruckert C."/>
        </authorList>
    </citation>
    <scope>NUCLEOTIDE SEQUENCE</scope>
    <source>
        <strain evidence="6">CCM 7905</strain>
    </source>
</reference>
<name>A0A917FQP1_9NOCA</name>
<evidence type="ECO:0000313" key="6">
    <source>
        <dbReference type="EMBL" id="GGF95063.1"/>
    </source>
</evidence>
<keyword evidence="4 5" id="KW-0408">Iron</keyword>
<dbReference type="Proteomes" id="UP000654257">
    <property type="component" value="Unassembled WGS sequence"/>
</dbReference>
<evidence type="ECO:0000256" key="4">
    <source>
        <dbReference type="ARBA" id="ARBA00023004"/>
    </source>
</evidence>
<reference evidence="6" key="2">
    <citation type="submission" date="2020-09" db="EMBL/GenBank/DDBJ databases">
        <authorList>
            <person name="Sun Q."/>
            <person name="Sedlacek I."/>
        </authorList>
    </citation>
    <scope>NUCLEOTIDE SEQUENCE</scope>
    <source>
        <strain evidence="6">CCM 7905</strain>
    </source>
</reference>
<sequence>MTDTIDTRPSADDVNELAAEAATPGSLFDRLGGTYGIAGAVDILVDRLFANVAVNANEAVHAHHGVAANAPGYKFLVTAWSIEAAGGPKCYPGEDMVAAHDGLHIDTKGFDAVYKEIAATLSFLDVPEAEHAEFMALIEKHRPEVVDGVHLA</sequence>
<dbReference type="SUPFAM" id="SSF46458">
    <property type="entry name" value="Globin-like"/>
    <property type="match status" value="1"/>
</dbReference>
<keyword evidence="7" id="KW-1185">Reference proteome</keyword>
<feature type="binding site" description="distal binding residue" evidence="5">
    <location>
        <position position="100"/>
    </location>
    <ligand>
        <name>heme</name>
        <dbReference type="ChEBI" id="CHEBI:30413"/>
    </ligand>
    <ligandPart>
        <name>Fe</name>
        <dbReference type="ChEBI" id="CHEBI:18248"/>
    </ligandPart>
</feature>
<comment type="caution">
    <text evidence="6">The sequence shown here is derived from an EMBL/GenBank/DDBJ whole genome shotgun (WGS) entry which is preliminary data.</text>
</comment>
<dbReference type="GO" id="GO:0020037">
    <property type="term" value="F:heme binding"/>
    <property type="evidence" value="ECO:0007669"/>
    <property type="project" value="InterPro"/>
</dbReference>
<evidence type="ECO:0000313" key="7">
    <source>
        <dbReference type="Proteomes" id="UP000654257"/>
    </source>
</evidence>
<dbReference type="AlphaFoldDB" id="A0A917FQP1"/>
<dbReference type="InterPro" id="IPR009050">
    <property type="entry name" value="Globin-like_sf"/>
</dbReference>
<dbReference type="GO" id="GO:0019825">
    <property type="term" value="F:oxygen binding"/>
    <property type="evidence" value="ECO:0007669"/>
    <property type="project" value="InterPro"/>
</dbReference>
<dbReference type="InterPro" id="IPR012292">
    <property type="entry name" value="Globin/Proto"/>
</dbReference>
<evidence type="ECO:0000256" key="2">
    <source>
        <dbReference type="ARBA" id="ARBA00022617"/>
    </source>
</evidence>
<protein>
    <recommendedName>
        <fullName evidence="8">Group 1 truncated hemoglobin</fullName>
    </recommendedName>
</protein>
<dbReference type="Gene3D" id="1.10.490.10">
    <property type="entry name" value="Globins"/>
    <property type="match status" value="1"/>
</dbReference>
<gene>
    <name evidence="6" type="ORF">GCM10007304_06150</name>
</gene>
<proteinExistence type="predicted"/>
<dbReference type="RefSeq" id="WP_188543206.1">
    <property type="nucleotide sequence ID" value="NZ_BMCU01000001.1"/>
</dbReference>
<dbReference type="GO" id="GO:0046872">
    <property type="term" value="F:metal ion binding"/>
    <property type="evidence" value="ECO:0007669"/>
    <property type="project" value="UniProtKB-KW"/>
</dbReference>
<dbReference type="InterPro" id="IPR001486">
    <property type="entry name" value="Hemoglobin_trunc"/>
</dbReference>
<organism evidence="6 7">
    <name type="scientific">Rhodococcoides trifolii</name>
    <dbReference type="NCBI Taxonomy" id="908250"/>
    <lineage>
        <taxon>Bacteria</taxon>
        <taxon>Bacillati</taxon>
        <taxon>Actinomycetota</taxon>
        <taxon>Actinomycetes</taxon>
        <taxon>Mycobacteriales</taxon>
        <taxon>Nocardiaceae</taxon>
        <taxon>Rhodococcoides</taxon>
    </lineage>
</organism>
<evidence type="ECO:0008006" key="8">
    <source>
        <dbReference type="Google" id="ProtNLM"/>
    </source>
</evidence>
<keyword evidence="1" id="KW-0813">Transport</keyword>